<dbReference type="InterPro" id="IPR039867">
    <property type="entry name" value="Furry/Tao3/Mor2"/>
</dbReference>
<dbReference type="GO" id="GO:0005938">
    <property type="term" value="C:cell cortex"/>
    <property type="evidence" value="ECO:0007669"/>
    <property type="project" value="TreeGrafter"/>
</dbReference>
<name>A0A8J2MBG9_9BILA</name>
<dbReference type="Pfam" id="PF14228">
    <property type="entry name" value="MOR2-PAG1_mid"/>
    <property type="match status" value="2"/>
</dbReference>
<dbReference type="GO" id="GO:0031175">
    <property type="term" value="P:neuron projection development"/>
    <property type="evidence" value="ECO:0007669"/>
    <property type="project" value="TreeGrafter"/>
</dbReference>
<evidence type="ECO:0000256" key="1">
    <source>
        <dbReference type="SAM" id="MobiDB-lite"/>
    </source>
</evidence>
<gene>
    <name evidence="5" type="ORF">CJOHNSTONI_LOCUS9133</name>
</gene>
<evidence type="ECO:0000259" key="3">
    <source>
        <dbReference type="Pfam" id="PF14228"/>
    </source>
</evidence>
<proteinExistence type="predicted"/>
<feature type="domain" description="Protein furry C-terminal" evidence="4">
    <location>
        <begin position="963"/>
        <end position="1271"/>
    </location>
</feature>
<dbReference type="PANTHER" id="PTHR12295:SF30">
    <property type="entry name" value="PROTEIN FURRY"/>
    <property type="match status" value="1"/>
</dbReference>
<dbReference type="PANTHER" id="PTHR12295">
    <property type="entry name" value="FURRY-RELATED"/>
    <property type="match status" value="1"/>
</dbReference>
<comment type="caution">
    <text evidence="5">The sequence shown here is derived from an EMBL/GenBank/DDBJ whole genome shotgun (WGS) entry which is preliminary data.</text>
</comment>
<dbReference type="Pfam" id="PF14225">
    <property type="entry name" value="MOR2-PAG1_C"/>
    <property type="match status" value="1"/>
</dbReference>
<dbReference type="Proteomes" id="UP000746747">
    <property type="component" value="Unassembled WGS sequence"/>
</dbReference>
<feature type="domain" description="Protein furry C-terminal" evidence="4">
    <location>
        <begin position="738"/>
        <end position="913"/>
    </location>
</feature>
<protein>
    <submittedName>
        <fullName evidence="5">Uncharacterized protein</fullName>
    </submittedName>
</protein>
<feature type="domain" description="Cell morphogenesis protein C-terminal" evidence="2">
    <location>
        <begin position="428"/>
        <end position="684"/>
    </location>
</feature>
<evidence type="ECO:0000259" key="4">
    <source>
        <dbReference type="Pfam" id="PF19421"/>
    </source>
</evidence>
<dbReference type="InterPro" id="IPR025481">
    <property type="entry name" value="Cell_Morphogen_C"/>
</dbReference>
<keyword evidence="6" id="KW-1185">Reference proteome</keyword>
<evidence type="ECO:0000313" key="6">
    <source>
        <dbReference type="Proteomes" id="UP000746747"/>
    </source>
</evidence>
<dbReference type="OrthoDB" id="6287725at2759"/>
<sequence>MPPFYRFQNILETPYEKQIITKMKETGICTAETESASPLKINVSDEDTVSSIHDLPMPAYGGHYSKLSSFLPPTTQPVFSFTRSNLALLHVTDLLRCPSSEEWCDHIPLLLHIAILGLDSLRPPICRHSRQVIINIILLQAGEIVPASQLSNILLTNQINWADQISIVSNGDDSRTDSIAHGDTPTFSTVRCNEYQRMLLSSNASFSTAADLIQAFVCCMSEKMDKPLFANEDVTSRQWRIESAAQLGFMIRHLAELLIEANPSLALRWSQLAMGMALSTSNRHIAGRCFQIYSALCQSPSPWIPNILSRLAETVGEPHEDTQSYVTDIMLCLQMAVSHLVLMPHAPNILQCHTHTRSTSYTPAVLHQISNAVASTVLSPTRERKDIRHSVLITDEREIPAGLSRSKSATALKTMDAGVGEDFLTLCRLFLIAVAMLESNSDNEYLLALHLLDKVFDAAASDKILCLQRLSKTISQLDWKNYSGLAGLIMKGATIQSGYELSLSLLLKCLDMIDEPAMGPCNLISLLITSSMPLLLLNFETPTLLCFSITRKLTEFLSERITETEEQSLDNPLAHLSSMMYKYAERCFPRDRFQWAKCVFKYMYDGLTPDHTQLFVFLAEMLEKSVASLHTYILSCLYLLASNADLSQCSPLSINAQVVRVISKHIQGPNWKDASRILKCFVQYDSIAIDGHISDGPESDEVARPEGLQLEVPLRGCFIPSPSTAHKSTPETISLRKHTTCNQTKVRERLISLLNASGLRVGLPKSASIIFSQSLHDISYEPPNSNSTSTERISPSYVGDGESASSLVVDQSVTNSFPRVFREFDFLEAEHDTVSESTESCFNWLSTIRPHSISKVGINVEEQYQDDECTEIAGDQRPSSAASDSLEVSSERTPLQSEIRSETVSEEESCDEELDEFTVNDEKLRIADMSSLAESIRCSHSVTSVENVSLKRPSLFLQCNHHASAQGEHQWLLSFADLSVDESGDLTAHATLVFTQLYRECCLKLSGILRDASQVFSTSHHEISVQFSDALDLVLKIFDCPFLFVTAQYLRNTEMLSQQKCLLLELHEHYETFVERKEQCIRALNAIKATMKLALIGGPSVSAVTSNQQLELCRSVHKLFFQLLQITDKFDEMVKGVVNASDIQNANISAEVLCLHRCLLASIPDSVHGIDSGMSNVTLEPNIDALLMLMQKKQYKNALHMLRQLRQQFGAEYGCCDQVDVEVLLLAYCRNHQSSCWAILGSDKALTLSCNQLRQSNMHMATIVRTIASDALALRPSRVSSASESYRS</sequence>
<feature type="region of interest" description="Disordered" evidence="1">
    <location>
        <begin position="874"/>
        <end position="907"/>
    </location>
</feature>
<evidence type="ECO:0000313" key="5">
    <source>
        <dbReference type="EMBL" id="CAG9539541.1"/>
    </source>
</evidence>
<accession>A0A8J2MBG9</accession>
<reference evidence="5" key="1">
    <citation type="submission" date="2021-09" db="EMBL/GenBank/DDBJ databases">
        <authorList>
            <consortium name="Pathogen Informatics"/>
        </authorList>
    </citation>
    <scope>NUCLEOTIDE SEQUENCE</scope>
</reference>
<feature type="compositionally biased region" description="Low complexity" evidence="1">
    <location>
        <begin position="879"/>
        <end position="888"/>
    </location>
</feature>
<feature type="domain" description="Cell morphogenesis central region" evidence="3">
    <location>
        <begin position="222"/>
        <end position="299"/>
    </location>
</feature>
<dbReference type="InterPro" id="IPR045842">
    <property type="entry name" value="Fry_C"/>
</dbReference>
<dbReference type="GO" id="GO:0000902">
    <property type="term" value="P:cell morphogenesis"/>
    <property type="evidence" value="ECO:0007669"/>
    <property type="project" value="InterPro"/>
</dbReference>
<evidence type="ECO:0000259" key="2">
    <source>
        <dbReference type="Pfam" id="PF14225"/>
    </source>
</evidence>
<dbReference type="Pfam" id="PF19421">
    <property type="entry name" value="Fry_C"/>
    <property type="match status" value="2"/>
</dbReference>
<organism evidence="5 6">
    <name type="scientific">Cercopithifilaria johnstoni</name>
    <dbReference type="NCBI Taxonomy" id="2874296"/>
    <lineage>
        <taxon>Eukaryota</taxon>
        <taxon>Metazoa</taxon>
        <taxon>Ecdysozoa</taxon>
        <taxon>Nematoda</taxon>
        <taxon>Chromadorea</taxon>
        <taxon>Rhabditida</taxon>
        <taxon>Spirurina</taxon>
        <taxon>Spiruromorpha</taxon>
        <taxon>Filarioidea</taxon>
        <taxon>Onchocercidae</taxon>
        <taxon>Cercopithifilaria</taxon>
    </lineage>
</organism>
<dbReference type="InterPro" id="IPR029473">
    <property type="entry name" value="MOR2-PAG1_mid"/>
</dbReference>
<dbReference type="GO" id="GO:0030427">
    <property type="term" value="C:site of polarized growth"/>
    <property type="evidence" value="ECO:0007669"/>
    <property type="project" value="TreeGrafter"/>
</dbReference>
<dbReference type="EMBL" id="CAKAEH010001803">
    <property type="protein sequence ID" value="CAG9539541.1"/>
    <property type="molecule type" value="Genomic_DNA"/>
</dbReference>
<feature type="domain" description="Cell morphogenesis central region" evidence="3">
    <location>
        <begin position="79"/>
        <end position="143"/>
    </location>
</feature>